<dbReference type="Pfam" id="PF18785">
    <property type="entry name" value="Inv-AAD"/>
    <property type="match status" value="1"/>
</dbReference>
<dbReference type="EMBL" id="KN846961">
    <property type="protein sequence ID" value="KIW63555.1"/>
    <property type="molecule type" value="Genomic_DNA"/>
</dbReference>
<dbReference type="GO" id="GO:0006139">
    <property type="term" value="P:nucleobase-containing compound metabolic process"/>
    <property type="evidence" value="ECO:0007669"/>
    <property type="project" value="UniProtKB-ARBA"/>
</dbReference>
<dbReference type="AlphaFoldDB" id="A0A0D2F9K4"/>
<name>A0A0D2F9K4_9EURO</name>
<evidence type="ECO:0000259" key="2">
    <source>
        <dbReference type="PROSITE" id="PS51747"/>
    </source>
</evidence>
<dbReference type="PROSITE" id="PS51747">
    <property type="entry name" value="CYT_DCMP_DEAMINASES_2"/>
    <property type="match status" value="1"/>
</dbReference>
<sequence>MSATGPEPSKPTHLHYLRRALSLARLSPPKPTNFRVGCVIVSFPATDSSARAHTGGDDPLPEGDVLSTGFTLELQGNTHAEQNALAKLARGPGEWEQEQAQTGQGQQEQMQEQENAAGLAATLTPARNVYLYTTLEPCGLRLSGATPCVQRIIATRAGNPDGGIRKVVFGAREPGTFVQDSQALRMLDDAGVPWEYVAGLDEEILAVAKEGHQAVSDERAGVATAPAHAPAPAPAPVTKIDDISPEERRRQEQLPRNPKKRMMEVDLSR</sequence>
<feature type="compositionally biased region" description="Low complexity" evidence="1">
    <location>
        <begin position="98"/>
        <end position="110"/>
    </location>
</feature>
<organism evidence="3 4">
    <name type="scientific">Phialophora macrospora</name>
    <dbReference type="NCBI Taxonomy" id="1851006"/>
    <lineage>
        <taxon>Eukaryota</taxon>
        <taxon>Fungi</taxon>
        <taxon>Dikarya</taxon>
        <taxon>Ascomycota</taxon>
        <taxon>Pezizomycotina</taxon>
        <taxon>Eurotiomycetes</taxon>
        <taxon>Chaetothyriomycetidae</taxon>
        <taxon>Chaetothyriales</taxon>
        <taxon>Herpotrichiellaceae</taxon>
        <taxon>Phialophora</taxon>
    </lineage>
</organism>
<dbReference type="InterPro" id="IPR016193">
    <property type="entry name" value="Cytidine_deaminase-like"/>
</dbReference>
<keyword evidence="4" id="KW-1185">Reference proteome</keyword>
<dbReference type="STRING" id="5601.A0A0D2F9K4"/>
<feature type="compositionally biased region" description="Basic and acidic residues" evidence="1">
    <location>
        <begin position="239"/>
        <end position="253"/>
    </location>
</feature>
<dbReference type="Gene3D" id="3.40.140.10">
    <property type="entry name" value="Cytidine Deaminase, domain 2"/>
    <property type="match status" value="1"/>
</dbReference>
<accession>A0A0D2F9K4</accession>
<feature type="region of interest" description="Disordered" evidence="1">
    <location>
        <begin position="90"/>
        <end position="110"/>
    </location>
</feature>
<protein>
    <recommendedName>
        <fullName evidence="2">CMP/dCMP-type deaminase domain-containing protein</fullName>
    </recommendedName>
</protein>
<dbReference type="HOGENOM" id="CLU_036590_8_0_1"/>
<evidence type="ECO:0000256" key="1">
    <source>
        <dbReference type="SAM" id="MobiDB-lite"/>
    </source>
</evidence>
<proteinExistence type="predicted"/>
<dbReference type="InterPro" id="IPR002125">
    <property type="entry name" value="CMP_dCMP_dom"/>
</dbReference>
<evidence type="ECO:0000313" key="3">
    <source>
        <dbReference type="EMBL" id="KIW63555.1"/>
    </source>
</evidence>
<gene>
    <name evidence="3" type="ORF">PV04_08546</name>
</gene>
<evidence type="ECO:0000313" key="4">
    <source>
        <dbReference type="Proteomes" id="UP000054266"/>
    </source>
</evidence>
<feature type="domain" description="CMP/dCMP-type deaminase" evidence="2">
    <location>
        <begin position="11"/>
        <end position="180"/>
    </location>
</feature>
<dbReference type="GO" id="GO:0003824">
    <property type="term" value="F:catalytic activity"/>
    <property type="evidence" value="ECO:0007669"/>
    <property type="project" value="InterPro"/>
</dbReference>
<dbReference type="SUPFAM" id="SSF53927">
    <property type="entry name" value="Cytidine deaminase-like"/>
    <property type="match status" value="1"/>
</dbReference>
<reference evidence="3 4" key="1">
    <citation type="submission" date="2015-01" db="EMBL/GenBank/DDBJ databases">
        <title>The Genome Sequence of Capronia semiimmersa CBS27337.</title>
        <authorList>
            <consortium name="The Broad Institute Genomics Platform"/>
            <person name="Cuomo C."/>
            <person name="de Hoog S."/>
            <person name="Gorbushina A."/>
            <person name="Stielow B."/>
            <person name="Teixiera M."/>
            <person name="Abouelleil A."/>
            <person name="Chapman S.B."/>
            <person name="Priest M."/>
            <person name="Young S.K."/>
            <person name="Wortman J."/>
            <person name="Nusbaum C."/>
            <person name="Birren B."/>
        </authorList>
    </citation>
    <scope>NUCLEOTIDE SEQUENCE [LARGE SCALE GENOMIC DNA]</scope>
    <source>
        <strain evidence="3 4">CBS 27337</strain>
    </source>
</reference>
<feature type="region of interest" description="Disordered" evidence="1">
    <location>
        <begin position="217"/>
        <end position="269"/>
    </location>
</feature>
<dbReference type="Proteomes" id="UP000054266">
    <property type="component" value="Unassembled WGS sequence"/>
</dbReference>